<dbReference type="Pfam" id="PF00488">
    <property type="entry name" value="MutS_V"/>
    <property type="match status" value="1"/>
</dbReference>
<dbReference type="InterPro" id="IPR005747">
    <property type="entry name" value="MutS2"/>
</dbReference>
<dbReference type="SMART" id="SM00534">
    <property type="entry name" value="MUTSac"/>
    <property type="match status" value="1"/>
</dbReference>
<dbReference type="PANTHER" id="PTHR48466:SF2">
    <property type="entry name" value="OS10G0509000 PROTEIN"/>
    <property type="match status" value="1"/>
</dbReference>
<evidence type="ECO:0000256" key="3">
    <source>
        <dbReference type="ARBA" id="ARBA00022840"/>
    </source>
</evidence>
<evidence type="ECO:0000259" key="5">
    <source>
        <dbReference type="PROSITE" id="PS00486"/>
    </source>
</evidence>
<dbReference type="GO" id="GO:0016887">
    <property type="term" value="F:ATP hydrolysis activity"/>
    <property type="evidence" value="ECO:0007669"/>
    <property type="project" value="InterPro"/>
</dbReference>
<dbReference type="InterPro" id="IPR045076">
    <property type="entry name" value="MutS"/>
</dbReference>
<dbReference type="GO" id="GO:0005524">
    <property type="term" value="F:ATP binding"/>
    <property type="evidence" value="ECO:0007669"/>
    <property type="project" value="UniProtKB-KW"/>
</dbReference>
<dbReference type="GO" id="GO:0004519">
    <property type="term" value="F:endonuclease activity"/>
    <property type="evidence" value="ECO:0007669"/>
    <property type="project" value="UniProtKB-KW"/>
</dbReference>
<name>A0A4Q0VMC1_9LACO</name>
<proteinExistence type="predicted"/>
<evidence type="ECO:0000256" key="2">
    <source>
        <dbReference type="ARBA" id="ARBA00022759"/>
    </source>
</evidence>
<dbReference type="Gene3D" id="3.40.50.300">
    <property type="entry name" value="P-loop containing nucleotide triphosphate hydrolases"/>
    <property type="match status" value="1"/>
</dbReference>
<evidence type="ECO:0000313" key="6">
    <source>
        <dbReference type="EMBL" id="RXI80026.1"/>
    </source>
</evidence>
<keyword evidence="2" id="KW-0255">Endonuclease</keyword>
<dbReference type="SMART" id="SM00533">
    <property type="entry name" value="MUTSd"/>
    <property type="match status" value="1"/>
</dbReference>
<dbReference type="GO" id="GO:0030983">
    <property type="term" value="F:mismatched DNA binding"/>
    <property type="evidence" value="ECO:0007669"/>
    <property type="project" value="InterPro"/>
</dbReference>
<dbReference type="PANTHER" id="PTHR48466">
    <property type="entry name" value="OS10G0509000 PROTEIN-RELATED"/>
    <property type="match status" value="1"/>
</dbReference>
<sequence length="525" mass="57789">MIKPGIGGPRLNWHEGEHMVKTIQETLQLDTILAAVADLTHSDYAADSLKKTPVSTALAQVRQNLALTHEAHELLSQDVLLTFFNLDQITVIRAKLDQGRLLTVDQLKAVQATLVNWRRLGTVLRQHATDIPQLMAFLAKQPPLNGLRDRLDDVLDRNGIRDDATPELAQLRKDKDKQSRQIQQQLSQFVGKHSHELQGKQLIRRDQHYCVQLKATYKHRFKGTVMGQSATGSTVYFEPSTVAKTGLELAATLASEDAEVYQILATMTGDVEDHWEDLNKQIDLLSQLDQIFAKGQYALEHHAILPKLNGGQTIRIVNGRHPLLGENAVPLNVTLSADQSLMITGANSGGKTVVLKTIALFSMMIKLGLEIPADEGTNLAVFNQIAIDIGDQQNMAAQLSTFSGEMTTLVGITNDLRPNALILLDEIGSGTDPEEGTALGIAIIQYLVDQGAKLVVTTHYTGIKNYAVAQPHFVIGSMAFNRQTLQPEYRLLLNQVGASEAMWLAERIGLKPEILALAKQQLKAD</sequence>
<dbReference type="AlphaFoldDB" id="A0A4Q0VMC1"/>
<dbReference type="InterPro" id="IPR000432">
    <property type="entry name" value="DNA_mismatch_repair_MutS_C"/>
</dbReference>
<dbReference type="GO" id="GO:0045910">
    <property type="term" value="P:negative regulation of DNA recombination"/>
    <property type="evidence" value="ECO:0007669"/>
    <property type="project" value="InterPro"/>
</dbReference>
<evidence type="ECO:0000256" key="1">
    <source>
        <dbReference type="ARBA" id="ARBA00022741"/>
    </source>
</evidence>
<dbReference type="PROSITE" id="PS00486">
    <property type="entry name" value="DNA_MISMATCH_REPAIR_2"/>
    <property type="match status" value="1"/>
</dbReference>
<dbReference type="EMBL" id="QXIL01000001">
    <property type="protein sequence ID" value="RXI80026.1"/>
    <property type="molecule type" value="Genomic_DNA"/>
</dbReference>
<protein>
    <recommendedName>
        <fullName evidence="5">DNA mismatch repair proteins mutS family domain-containing protein</fullName>
    </recommendedName>
</protein>
<reference evidence="6 7" key="1">
    <citation type="submission" date="2018-08" db="EMBL/GenBank/DDBJ databases">
        <title>Lactobacillus suantsai sp. nov., isolated from traditional fermented suan-tsai in Taiwan.</title>
        <authorList>
            <person name="Huang C.-H."/>
        </authorList>
    </citation>
    <scope>NUCLEOTIDE SEQUENCE [LARGE SCALE GENOMIC DNA]</scope>
    <source>
        <strain evidence="6 7">BCRC 12945</strain>
    </source>
</reference>
<keyword evidence="3" id="KW-0067">ATP-binding</keyword>
<dbReference type="InterPro" id="IPR007696">
    <property type="entry name" value="DNA_mismatch_repair_MutS_core"/>
</dbReference>
<evidence type="ECO:0000313" key="7">
    <source>
        <dbReference type="Proteomes" id="UP000290602"/>
    </source>
</evidence>
<keyword evidence="1" id="KW-0547">Nucleotide-binding</keyword>
<keyword evidence="2" id="KW-0540">Nuclease</keyword>
<dbReference type="InterPro" id="IPR027417">
    <property type="entry name" value="P-loop_NTPase"/>
</dbReference>
<evidence type="ECO:0000256" key="4">
    <source>
        <dbReference type="ARBA" id="ARBA00023125"/>
    </source>
</evidence>
<dbReference type="SUPFAM" id="SSF48334">
    <property type="entry name" value="DNA repair protein MutS, domain III"/>
    <property type="match status" value="1"/>
</dbReference>
<dbReference type="NCBIfam" id="TIGR01069">
    <property type="entry name" value="mutS2"/>
    <property type="match status" value="1"/>
</dbReference>
<keyword evidence="4" id="KW-0238">DNA-binding</keyword>
<feature type="domain" description="DNA mismatch repair proteins mutS family" evidence="5">
    <location>
        <begin position="420"/>
        <end position="436"/>
    </location>
</feature>
<dbReference type="GO" id="GO:0006298">
    <property type="term" value="P:mismatch repair"/>
    <property type="evidence" value="ECO:0007669"/>
    <property type="project" value="InterPro"/>
</dbReference>
<keyword evidence="2" id="KW-0378">Hydrolase</keyword>
<dbReference type="SUPFAM" id="SSF52540">
    <property type="entry name" value="P-loop containing nucleoside triphosphate hydrolases"/>
    <property type="match status" value="1"/>
</dbReference>
<keyword evidence="7" id="KW-1185">Reference proteome</keyword>
<comment type="caution">
    <text evidence="6">The sequence shown here is derived from an EMBL/GenBank/DDBJ whole genome shotgun (WGS) entry which is preliminary data.</text>
</comment>
<organism evidence="6 7">
    <name type="scientific">Levilactobacillus suantsaii</name>
    <dbReference type="NCBI Taxonomy" id="2292255"/>
    <lineage>
        <taxon>Bacteria</taxon>
        <taxon>Bacillati</taxon>
        <taxon>Bacillota</taxon>
        <taxon>Bacilli</taxon>
        <taxon>Lactobacillales</taxon>
        <taxon>Lactobacillaceae</taxon>
        <taxon>Levilactobacillus</taxon>
    </lineage>
</organism>
<accession>A0A4Q0VMC1</accession>
<gene>
    <name evidence="6" type="ORF">DXH47_00200</name>
</gene>
<dbReference type="InterPro" id="IPR036187">
    <property type="entry name" value="DNA_mismatch_repair_MutS_sf"/>
</dbReference>
<dbReference type="Proteomes" id="UP000290602">
    <property type="component" value="Unassembled WGS sequence"/>
</dbReference>
<dbReference type="GO" id="GO:0140664">
    <property type="term" value="F:ATP-dependent DNA damage sensor activity"/>
    <property type="evidence" value="ECO:0007669"/>
    <property type="project" value="InterPro"/>
</dbReference>